<dbReference type="PANTHER" id="PTHR21581:SF6">
    <property type="entry name" value="TRAFFICKING PROTEIN PARTICLE COMPLEX SUBUNIT 12"/>
    <property type="match status" value="1"/>
</dbReference>
<evidence type="ECO:0000256" key="6">
    <source>
        <dbReference type="ARBA" id="ARBA00023316"/>
    </source>
</evidence>
<accession>A0A1G2HXX5</accession>
<dbReference type="GO" id="GO:0071555">
    <property type="term" value="P:cell wall organization"/>
    <property type="evidence" value="ECO:0007669"/>
    <property type="project" value="UniProtKB-KW"/>
</dbReference>
<evidence type="ECO:0000256" key="2">
    <source>
        <dbReference type="ARBA" id="ARBA00022729"/>
    </source>
</evidence>
<evidence type="ECO:0000256" key="10">
    <source>
        <dbReference type="SAM" id="Phobius"/>
    </source>
</evidence>
<proteinExistence type="inferred from homology"/>
<dbReference type="GO" id="GO:0009002">
    <property type="term" value="F:serine-type D-Ala-D-Ala carboxypeptidase activity"/>
    <property type="evidence" value="ECO:0007669"/>
    <property type="project" value="InterPro"/>
</dbReference>
<gene>
    <name evidence="12" type="ORF">A3D35_01025</name>
</gene>
<evidence type="ECO:0000256" key="7">
    <source>
        <dbReference type="PIRSR" id="PIRSR618044-1"/>
    </source>
</evidence>
<evidence type="ECO:0000256" key="1">
    <source>
        <dbReference type="ARBA" id="ARBA00007164"/>
    </source>
</evidence>
<evidence type="ECO:0000256" key="8">
    <source>
        <dbReference type="PIRSR" id="PIRSR618044-2"/>
    </source>
</evidence>
<feature type="domain" description="Peptidase S11 D-alanyl-D-alanine carboxypeptidase A N-terminal" evidence="11">
    <location>
        <begin position="99"/>
        <end position="307"/>
    </location>
</feature>
<evidence type="ECO:0000256" key="4">
    <source>
        <dbReference type="ARBA" id="ARBA00022960"/>
    </source>
</evidence>
<keyword evidence="10" id="KW-0472">Membrane</keyword>
<evidence type="ECO:0000256" key="5">
    <source>
        <dbReference type="ARBA" id="ARBA00022984"/>
    </source>
</evidence>
<feature type="binding site" evidence="8">
    <location>
        <position position="294"/>
    </location>
    <ligand>
        <name>substrate</name>
    </ligand>
</feature>
<dbReference type="GO" id="GO:0006508">
    <property type="term" value="P:proteolysis"/>
    <property type="evidence" value="ECO:0007669"/>
    <property type="project" value="InterPro"/>
</dbReference>
<name>A0A1G2HXX5_9BACT</name>
<dbReference type="Pfam" id="PF00768">
    <property type="entry name" value="Peptidase_S11"/>
    <property type="match status" value="1"/>
</dbReference>
<comment type="caution">
    <text evidence="12">The sequence shown here is derived from an EMBL/GenBank/DDBJ whole genome shotgun (WGS) entry which is preliminary data.</text>
</comment>
<keyword evidence="6" id="KW-0961">Cell wall biogenesis/degradation</keyword>
<dbReference type="STRING" id="1802206.A3D35_01025"/>
<dbReference type="Proteomes" id="UP000176421">
    <property type="component" value="Unassembled WGS sequence"/>
</dbReference>
<dbReference type="GO" id="GO:0009252">
    <property type="term" value="P:peptidoglycan biosynthetic process"/>
    <property type="evidence" value="ECO:0007669"/>
    <property type="project" value="UniProtKB-KW"/>
</dbReference>
<dbReference type="GO" id="GO:0008360">
    <property type="term" value="P:regulation of cell shape"/>
    <property type="evidence" value="ECO:0007669"/>
    <property type="project" value="UniProtKB-KW"/>
</dbReference>
<keyword evidence="10" id="KW-0812">Transmembrane</keyword>
<evidence type="ECO:0000259" key="11">
    <source>
        <dbReference type="Pfam" id="PF00768"/>
    </source>
</evidence>
<keyword evidence="3" id="KW-0378">Hydrolase</keyword>
<dbReference type="PANTHER" id="PTHR21581">
    <property type="entry name" value="D-ALANYL-D-ALANINE CARBOXYPEPTIDASE"/>
    <property type="match status" value="1"/>
</dbReference>
<keyword evidence="4" id="KW-0133">Cell shape</keyword>
<reference evidence="12 13" key="1">
    <citation type="journal article" date="2016" name="Nat. Commun.">
        <title>Thousands of microbial genomes shed light on interconnected biogeochemical processes in an aquifer system.</title>
        <authorList>
            <person name="Anantharaman K."/>
            <person name="Brown C.T."/>
            <person name="Hug L.A."/>
            <person name="Sharon I."/>
            <person name="Castelle C.J."/>
            <person name="Probst A.J."/>
            <person name="Thomas B.C."/>
            <person name="Singh A."/>
            <person name="Wilkins M.J."/>
            <person name="Karaoz U."/>
            <person name="Brodie E.L."/>
            <person name="Williams K.H."/>
            <person name="Hubbard S.S."/>
            <person name="Banfield J.F."/>
        </authorList>
    </citation>
    <scope>NUCLEOTIDE SEQUENCE [LARGE SCALE GENOMIC DNA]</scope>
</reference>
<dbReference type="PRINTS" id="PR00725">
    <property type="entry name" value="DADACBPTASE1"/>
</dbReference>
<dbReference type="Gene3D" id="3.40.710.10">
    <property type="entry name" value="DD-peptidase/beta-lactamase superfamily"/>
    <property type="match status" value="1"/>
</dbReference>
<comment type="similarity">
    <text evidence="1 9">Belongs to the peptidase S11 family.</text>
</comment>
<dbReference type="AlphaFoldDB" id="A0A1G2HXX5"/>
<feature type="transmembrane region" description="Helical" evidence="10">
    <location>
        <begin position="22"/>
        <end position="44"/>
    </location>
</feature>
<evidence type="ECO:0000313" key="13">
    <source>
        <dbReference type="Proteomes" id="UP000176421"/>
    </source>
</evidence>
<organism evidence="12 13">
    <name type="scientific">Candidatus Staskawiczbacteria bacterium RIFCSPHIGHO2_02_FULL_34_9</name>
    <dbReference type="NCBI Taxonomy" id="1802206"/>
    <lineage>
        <taxon>Bacteria</taxon>
        <taxon>Candidatus Staskawicziibacteriota</taxon>
    </lineage>
</organism>
<evidence type="ECO:0000256" key="9">
    <source>
        <dbReference type="RuleBase" id="RU004016"/>
    </source>
</evidence>
<dbReference type="SUPFAM" id="SSF56601">
    <property type="entry name" value="beta-lactamase/transpeptidase-like"/>
    <property type="match status" value="1"/>
</dbReference>
<sequence length="342" mass="37933">MDGDKIIIDDEKKKEEESEKKLALSIFSSALVLFVSFFIFNSFFSSSIFLASLQDSTYLNNESSNDSGDFSSVLAAESLDATESNVTEVNTENTPVEVKQYVLDSRSAIVVKVTPDLKEIVFELNKDKKIPIASLTKLMTALLVLEKYDLDIKTTIDQKAMSQVGEQGSLKLGEILSVKDLLYISLIESSNRSAYALAEVVGVDNFVSLMNQKAEELGMANTHFSDSSGLDSNSQSSVSDLAILSEYLYKNQSLFKEIVSLDEYDLYLDNGTFHHKLTNTNKLLETLPGVVGGKTGFTNEARGCYMVINKVNPNEDTYFINIILGSEDRSSAIKYLIDNYNF</sequence>
<feature type="active site" evidence="7">
    <location>
        <position position="189"/>
    </location>
</feature>
<feature type="active site" description="Acyl-ester intermediate" evidence="7">
    <location>
        <position position="134"/>
    </location>
</feature>
<keyword evidence="5" id="KW-0573">Peptidoglycan synthesis</keyword>
<evidence type="ECO:0000313" key="12">
    <source>
        <dbReference type="EMBL" id="OGZ67317.1"/>
    </source>
</evidence>
<keyword evidence="2" id="KW-0732">Signal</keyword>
<dbReference type="InterPro" id="IPR018044">
    <property type="entry name" value="Peptidase_S11"/>
</dbReference>
<dbReference type="InterPro" id="IPR001967">
    <property type="entry name" value="Peptidase_S11_N"/>
</dbReference>
<protein>
    <recommendedName>
        <fullName evidence="11">Peptidase S11 D-alanyl-D-alanine carboxypeptidase A N-terminal domain-containing protein</fullName>
    </recommendedName>
</protein>
<dbReference type="InterPro" id="IPR012338">
    <property type="entry name" value="Beta-lactam/transpept-like"/>
</dbReference>
<feature type="active site" description="Proton acceptor" evidence="7">
    <location>
        <position position="137"/>
    </location>
</feature>
<keyword evidence="10" id="KW-1133">Transmembrane helix</keyword>
<evidence type="ECO:0000256" key="3">
    <source>
        <dbReference type="ARBA" id="ARBA00022801"/>
    </source>
</evidence>
<dbReference type="EMBL" id="MHOS01000040">
    <property type="protein sequence ID" value="OGZ67317.1"/>
    <property type="molecule type" value="Genomic_DNA"/>
</dbReference>